<dbReference type="Proteomes" id="UP000003558">
    <property type="component" value="Unassembled WGS sequence"/>
</dbReference>
<evidence type="ECO:0000256" key="2">
    <source>
        <dbReference type="ARBA" id="ARBA00007441"/>
    </source>
</evidence>
<dbReference type="InterPro" id="IPR050596">
    <property type="entry name" value="AspAT/PAT-like"/>
</dbReference>
<evidence type="ECO:0000256" key="1">
    <source>
        <dbReference type="ARBA" id="ARBA00001933"/>
    </source>
</evidence>
<dbReference type="AlphaFoldDB" id="F9W273"/>
<dbReference type="Pfam" id="PF00155">
    <property type="entry name" value="Aminotran_1_2"/>
    <property type="match status" value="1"/>
</dbReference>
<dbReference type="SUPFAM" id="SSF53383">
    <property type="entry name" value="PLP-dependent transferases"/>
    <property type="match status" value="1"/>
</dbReference>
<evidence type="ECO:0000256" key="5">
    <source>
        <dbReference type="ARBA" id="ARBA00022898"/>
    </source>
</evidence>
<dbReference type="CDD" id="cd00609">
    <property type="entry name" value="AAT_like"/>
    <property type="match status" value="1"/>
</dbReference>
<comment type="caution">
    <text evidence="7">The sequence shown here is derived from an EMBL/GenBank/DDBJ whole genome shotgun (WGS) entry which is preliminary data.</text>
</comment>
<dbReference type="InterPro" id="IPR015421">
    <property type="entry name" value="PyrdxlP-dep_Trfase_major"/>
</dbReference>
<dbReference type="EMBL" id="BACI01000120">
    <property type="protein sequence ID" value="GAA14962.1"/>
    <property type="molecule type" value="Genomic_DNA"/>
</dbReference>
<dbReference type="GO" id="GO:0006520">
    <property type="term" value="P:amino acid metabolic process"/>
    <property type="evidence" value="ECO:0007669"/>
    <property type="project" value="InterPro"/>
</dbReference>
<feature type="domain" description="Aminotransferase class I/classII large" evidence="6">
    <location>
        <begin position="74"/>
        <end position="322"/>
    </location>
</feature>
<keyword evidence="3 7" id="KW-0032">Aminotransferase</keyword>
<dbReference type="PANTHER" id="PTHR46383:SF1">
    <property type="entry name" value="ASPARTATE AMINOTRANSFERASE"/>
    <property type="match status" value="1"/>
</dbReference>
<evidence type="ECO:0000259" key="6">
    <source>
        <dbReference type="Pfam" id="PF00155"/>
    </source>
</evidence>
<evidence type="ECO:0000313" key="8">
    <source>
        <dbReference type="Proteomes" id="UP000003558"/>
    </source>
</evidence>
<name>F9W273_9ACTN</name>
<protein>
    <submittedName>
        <fullName evidence="7">Putative aspartate/aromatic aminotransferase</fullName>
    </submittedName>
</protein>
<evidence type="ECO:0000313" key="7">
    <source>
        <dbReference type="EMBL" id="GAA14962.1"/>
    </source>
</evidence>
<evidence type="ECO:0000256" key="3">
    <source>
        <dbReference type="ARBA" id="ARBA00022576"/>
    </source>
</evidence>
<proteinExistence type="inferred from homology"/>
<dbReference type="RefSeq" id="WP_006361028.1">
    <property type="nucleotide sequence ID" value="NZ_BACI01000120.1"/>
</dbReference>
<sequence length="463" mass="52311">MELLTLYLARVEHDLGHDCARPELADHWRESRRRREVSSIDVLQNQATPVFIKELFNFFFRDDLYGRLEREDNILLSTGSVEEERFGLPSALRACVHYALERGWYGYSDSLGRDATRSAIAEMENAREGRTNYDATNVAVTFGGTAAVGSLVELLARRNRNRRSGTAVVGLPNYPPLVRSIGQRFPTELVPLACEGQRTPLRPLLDAIRTDTPLVFIQTVTNPTGARVDVNELDRLLRTVTDSTVVILDDSHDCLGPRAEGLRSLHPNLVRVRSLSKSHGAPGLKVGWILAHEEIVSEFYELASTAYGSPPSLFYLLTEVLARFELWEIRDLMEPGPHELAELAEYEPCARDLVNAYASYRIEREARERELLALRNFTVDRAHSFSEQVFAPLCSFNVTFAPGSAGPDYLLFRRLLRRERVAFYPGILAYCLDGAWLRASPGVQKNDLVSAMDRTERFVRGLR</sequence>
<dbReference type="STRING" id="1027371.GOALK_120_00190"/>
<accession>F9W273</accession>
<dbReference type="InterPro" id="IPR015424">
    <property type="entry name" value="PyrdxlP-dep_Trfase"/>
</dbReference>
<comment type="similarity">
    <text evidence="2">Belongs to the class-I pyridoxal-phosphate-dependent aminotransferase family.</text>
</comment>
<dbReference type="Gene3D" id="3.40.640.10">
    <property type="entry name" value="Type I PLP-dependent aspartate aminotransferase-like (Major domain)"/>
    <property type="match status" value="1"/>
</dbReference>
<organism evidence="7 8">
    <name type="scientific">Gordonia alkanivorans NBRC 16433</name>
    <dbReference type="NCBI Taxonomy" id="1027371"/>
    <lineage>
        <taxon>Bacteria</taxon>
        <taxon>Bacillati</taxon>
        <taxon>Actinomycetota</taxon>
        <taxon>Actinomycetes</taxon>
        <taxon>Mycobacteriales</taxon>
        <taxon>Gordoniaceae</taxon>
        <taxon>Gordonia</taxon>
    </lineage>
</organism>
<dbReference type="InterPro" id="IPR004839">
    <property type="entry name" value="Aminotransferase_I/II_large"/>
</dbReference>
<keyword evidence="5" id="KW-0663">Pyridoxal phosphate</keyword>
<dbReference type="eggNOG" id="COG0436">
    <property type="taxonomic scope" value="Bacteria"/>
</dbReference>
<comment type="cofactor">
    <cofactor evidence="1">
        <name>pyridoxal 5'-phosphate</name>
        <dbReference type="ChEBI" id="CHEBI:597326"/>
    </cofactor>
</comment>
<keyword evidence="4 7" id="KW-0808">Transferase</keyword>
<dbReference type="PANTHER" id="PTHR46383">
    <property type="entry name" value="ASPARTATE AMINOTRANSFERASE"/>
    <property type="match status" value="1"/>
</dbReference>
<reference evidence="7 8" key="1">
    <citation type="submission" date="2011-05" db="EMBL/GenBank/DDBJ databases">
        <title>Whole genome shotgun sequence of Gordonia alkanivorans NBRC 16433.</title>
        <authorList>
            <person name="Hosoyama A."/>
            <person name="Nakamura S."/>
            <person name="Takarada H."/>
            <person name="Tsuchikane K."/>
            <person name="Yamazaki S."/>
            <person name="Fujita N."/>
        </authorList>
    </citation>
    <scope>NUCLEOTIDE SEQUENCE [LARGE SCALE GENOMIC DNA]</scope>
    <source>
        <strain evidence="7 8">NBRC 16433</strain>
    </source>
</reference>
<evidence type="ECO:0000256" key="4">
    <source>
        <dbReference type="ARBA" id="ARBA00022679"/>
    </source>
</evidence>
<gene>
    <name evidence="7" type="ORF">GOALK_120_00190</name>
</gene>
<dbReference type="GO" id="GO:0030170">
    <property type="term" value="F:pyridoxal phosphate binding"/>
    <property type="evidence" value="ECO:0007669"/>
    <property type="project" value="InterPro"/>
</dbReference>
<dbReference type="GO" id="GO:0008483">
    <property type="term" value="F:transaminase activity"/>
    <property type="evidence" value="ECO:0007669"/>
    <property type="project" value="UniProtKB-KW"/>
</dbReference>